<evidence type="ECO:0000313" key="2">
    <source>
        <dbReference type="EMBL" id="AAQ00904.1"/>
    </source>
</evidence>
<dbReference type="eggNOG" id="COG1247">
    <property type="taxonomic scope" value="Bacteria"/>
</dbReference>
<dbReference type="OrthoDB" id="424368at2"/>
<dbReference type="InterPro" id="IPR000182">
    <property type="entry name" value="GNAT_dom"/>
</dbReference>
<dbReference type="AlphaFoldDB" id="Q7V9H3"/>
<sequence>MTKAEQNNFDVHLRPIKNLDHLVLREVYTDAIVSQGSVFYSNDQIEAWRGLAFLPGVLDKPIEDGKGWLAVKQNQVEAFGLRYPSDRLALLYCRGRSMRKGYATKLLQKIELDAFQEGITTLFTEASLFSHPLLLRSGWVEISIEKIEIASIPFDRFRMLKKL</sequence>
<feature type="domain" description="N-acetyltransferase" evidence="1">
    <location>
        <begin position="11"/>
        <end position="163"/>
    </location>
</feature>
<dbReference type="Proteomes" id="UP000001420">
    <property type="component" value="Chromosome"/>
</dbReference>
<accession>Q7V9H3</accession>
<gene>
    <name evidence="2" type="primary">wecD</name>
    <name evidence="2" type="ordered locus">Pro_1860</name>
</gene>
<dbReference type="RefSeq" id="WP_011126009.1">
    <property type="nucleotide sequence ID" value="NC_005042.1"/>
</dbReference>
<dbReference type="PATRIC" id="fig|167539.5.peg.1962"/>
<evidence type="ECO:0000313" key="3">
    <source>
        <dbReference type="Proteomes" id="UP000001420"/>
    </source>
</evidence>
<keyword evidence="3" id="KW-1185">Reference proteome</keyword>
<name>Q7V9H3_PROMA</name>
<protein>
    <submittedName>
        <fullName evidence="2">Acetyltransferase, GNAT family</fullName>
    </submittedName>
</protein>
<dbReference type="GO" id="GO:0016747">
    <property type="term" value="F:acyltransferase activity, transferring groups other than amino-acyl groups"/>
    <property type="evidence" value="ECO:0007669"/>
    <property type="project" value="InterPro"/>
</dbReference>
<dbReference type="SUPFAM" id="SSF55729">
    <property type="entry name" value="Acyl-CoA N-acyltransferases (Nat)"/>
    <property type="match status" value="1"/>
</dbReference>
<evidence type="ECO:0000259" key="1">
    <source>
        <dbReference type="PROSITE" id="PS51186"/>
    </source>
</evidence>
<proteinExistence type="predicted"/>
<dbReference type="EnsemblBacteria" id="AAQ00904">
    <property type="protein sequence ID" value="AAQ00904"/>
    <property type="gene ID" value="Pro_1860"/>
</dbReference>
<dbReference type="EMBL" id="AE017126">
    <property type="protein sequence ID" value="AAQ00904.1"/>
    <property type="molecule type" value="Genomic_DNA"/>
</dbReference>
<dbReference type="PROSITE" id="PS51186">
    <property type="entry name" value="GNAT"/>
    <property type="match status" value="1"/>
</dbReference>
<dbReference type="Gene3D" id="3.40.630.30">
    <property type="match status" value="1"/>
</dbReference>
<reference evidence="2 3" key="1">
    <citation type="journal article" date="2003" name="Proc. Natl. Acad. Sci. U.S.A.">
        <title>Genome sequence of the cyanobacterium Prochlorococcus marinus SS120, a nearly minimal oxyphototrophic genome.</title>
        <authorList>
            <person name="Dufresne A."/>
            <person name="Salanoubat M."/>
            <person name="Partensky F."/>
            <person name="Artiguenave F."/>
            <person name="Axmann I.M."/>
            <person name="Barbe V."/>
            <person name="Duprat S."/>
            <person name="Galperin M.Y."/>
            <person name="Koonin E.V."/>
            <person name="Le Gall F."/>
            <person name="Makarova K.S."/>
            <person name="Ostrowski M."/>
            <person name="Oztas S."/>
            <person name="Robert C."/>
            <person name="Rogozin I.B."/>
            <person name="Scanlan D.J."/>
            <person name="Tandeau de Marsac N."/>
            <person name="Weissenbach J."/>
            <person name="Wincker P."/>
            <person name="Wolf Y.I."/>
            <person name="Hess W.R."/>
        </authorList>
    </citation>
    <scope>NUCLEOTIDE SEQUENCE [LARGE SCALE GENOMIC DNA]</scope>
    <source>
        <strain evidence="3">SARG / CCMP1375 / SS120</strain>
    </source>
</reference>
<dbReference type="InterPro" id="IPR016181">
    <property type="entry name" value="Acyl_CoA_acyltransferase"/>
</dbReference>
<dbReference type="STRING" id="167539.Pro_1860"/>
<dbReference type="HOGENOM" id="CLU_087351_0_3_3"/>
<dbReference type="KEGG" id="pma:Pro_1860"/>
<organism evidence="2 3">
    <name type="scientific">Prochlorococcus marinus (strain SARG / CCMP1375 / SS120)</name>
    <dbReference type="NCBI Taxonomy" id="167539"/>
    <lineage>
        <taxon>Bacteria</taxon>
        <taxon>Bacillati</taxon>
        <taxon>Cyanobacteriota</taxon>
        <taxon>Cyanophyceae</taxon>
        <taxon>Synechococcales</taxon>
        <taxon>Prochlorococcaceae</taxon>
        <taxon>Prochlorococcus</taxon>
    </lineage>
</organism>